<dbReference type="PANTHER" id="PTHR33776">
    <property type="entry name" value="ENDO/EXONUCLEASE/PHOSPHATASE DOMAIN-CONTAINING PROTEIN"/>
    <property type="match status" value="1"/>
</dbReference>
<dbReference type="EMBL" id="JABSTR010000002">
    <property type="protein sequence ID" value="KAH9364703.1"/>
    <property type="molecule type" value="Genomic_DNA"/>
</dbReference>
<gene>
    <name evidence="2" type="ORF">HPB48_016618</name>
</gene>
<keyword evidence="3" id="KW-1185">Reference proteome</keyword>
<dbReference type="PANTHER" id="PTHR33776:SF4">
    <property type="entry name" value="ENDONUCLEASE_EXONUCLEASE_PHOSPHATASE DOMAIN-CONTAINING PROTEIN"/>
    <property type="match status" value="1"/>
</dbReference>
<dbReference type="Pfam" id="PF03372">
    <property type="entry name" value="Exo_endo_phos"/>
    <property type="match status" value="1"/>
</dbReference>
<name>A0A9J6FPJ7_HAELO</name>
<dbReference type="Gene3D" id="3.60.10.10">
    <property type="entry name" value="Endonuclease/exonuclease/phosphatase"/>
    <property type="match status" value="1"/>
</dbReference>
<evidence type="ECO:0000313" key="3">
    <source>
        <dbReference type="Proteomes" id="UP000821853"/>
    </source>
</evidence>
<sequence length="311" mass="35286">MDADYLTPEQVGVRRGNNRNSLCFVHSNARSARNKEEEILALHASFGFDPDVLMITEPWYQNGLEVLKSPGYTTYFLNRASQRGGGVLLMIENTINCSIVESRSAITCDYEILTVQYGNTVFCVLYRPPNGNHRTFMSFLDDYLGWINDCNHQLILGGDLNIDLLTIASLQTELCRCLMSNGFRNVINAATRVCGTSATLIDVFITNIIDSNLRSGIVIAAISDHLLIFIVVKNLYTTPVTQNIPINIRDINARSLEIFRLEIMGTYWSEVRQITDPEIAYDCFYEKFKTVYDRCFPYKTIKRALNEKNPG</sequence>
<protein>
    <recommendedName>
        <fullName evidence="1">Endonuclease/exonuclease/phosphatase domain-containing protein</fullName>
    </recommendedName>
</protein>
<dbReference type="OrthoDB" id="8069301at2759"/>
<accession>A0A9J6FPJ7</accession>
<dbReference type="SUPFAM" id="SSF56219">
    <property type="entry name" value="DNase I-like"/>
    <property type="match status" value="1"/>
</dbReference>
<dbReference type="GO" id="GO:0003824">
    <property type="term" value="F:catalytic activity"/>
    <property type="evidence" value="ECO:0007669"/>
    <property type="project" value="InterPro"/>
</dbReference>
<dbReference type="InterPro" id="IPR005135">
    <property type="entry name" value="Endo/exonuclease/phosphatase"/>
</dbReference>
<evidence type="ECO:0000259" key="1">
    <source>
        <dbReference type="Pfam" id="PF03372"/>
    </source>
</evidence>
<organism evidence="2 3">
    <name type="scientific">Haemaphysalis longicornis</name>
    <name type="common">Bush tick</name>
    <dbReference type="NCBI Taxonomy" id="44386"/>
    <lineage>
        <taxon>Eukaryota</taxon>
        <taxon>Metazoa</taxon>
        <taxon>Ecdysozoa</taxon>
        <taxon>Arthropoda</taxon>
        <taxon>Chelicerata</taxon>
        <taxon>Arachnida</taxon>
        <taxon>Acari</taxon>
        <taxon>Parasitiformes</taxon>
        <taxon>Ixodida</taxon>
        <taxon>Ixodoidea</taxon>
        <taxon>Ixodidae</taxon>
        <taxon>Haemaphysalinae</taxon>
        <taxon>Haemaphysalis</taxon>
    </lineage>
</organism>
<dbReference type="OMA" id="ENTINCS"/>
<evidence type="ECO:0000313" key="2">
    <source>
        <dbReference type="EMBL" id="KAH9364703.1"/>
    </source>
</evidence>
<dbReference type="InterPro" id="IPR036691">
    <property type="entry name" value="Endo/exonu/phosph_ase_sf"/>
</dbReference>
<comment type="caution">
    <text evidence="2">The sequence shown here is derived from an EMBL/GenBank/DDBJ whole genome shotgun (WGS) entry which is preliminary data.</text>
</comment>
<proteinExistence type="predicted"/>
<dbReference type="AlphaFoldDB" id="A0A9J6FPJ7"/>
<dbReference type="Proteomes" id="UP000821853">
    <property type="component" value="Chromosome 10"/>
</dbReference>
<feature type="domain" description="Endonuclease/exonuclease/phosphatase" evidence="1">
    <location>
        <begin position="38"/>
        <end position="168"/>
    </location>
</feature>
<reference evidence="2 3" key="1">
    <citation type="journal article" date="2020" name="Cell">
        <title>Large-Scale Comparative Analyses of Tick Genomes Elucidate Their Genetic Diversity and Vector Capacities.</title>
        <authorList>
            <consortium name="Tick Genome and Microbiome Consortium (TIGMIC)"/>
            <person name="Jia N."/>
            <person name="Wang J."/>
            <person name="Shi W."/>
            <person name="Du L."/>
            <person name="Sun Y."/>
            <person name="Zhan W."/>
            <person name="Jiang J.F."/>
            <person name="Wang Q."/>
            <person name="Zhang B."/>
            <person name="Ji P."/>
            <person name="Bell-Sakyi L."/>
            <person name="Cui X.M."/>
            <person name="Yuan T.T."/>
            <person name="Jiang B.G."/>
            <person name="Yang W.F."/>
            <person name="Lam T.T."/>
            <person name="Chang Q.C."/>
            <person name="Ding S.J."/>
            <person name="Wang X.J."/>
            <person name="Zhu J.G."/>
            <person name="Ruan X.D."/>
            <person name="Zhao L."/>
            <person name="Wei J.T."/>
            <person name="Ye R.Z."/>
            <person name="Que T.C."/>
            <person name="Du C.H."/>
            <person name="Zhou Y.H."/>
            <person name="Cheng J.X."/>
            <person name="Dai P.F."/>
            <person name="Guo W.B."/>
            <person name="Han X.H."/>
            <person name="Huang E.J."/>
            <person name="Li L.F."/>
            <person name="Wei W."/>
            <person name="Gao Y.C."/>
            <person name="Liu J.Z."/>
            <person name="Shao H.Z."/>
            <person name="Wang X."/>
            <person name="Wang C.C."/>
            <person name="Yang T.C."/>
            <person name="Huo Q.B."/>
            <person name="Li W."/>
            <person name="Chen H.Y."/>
            <person name="Chen S.E."/>
            <person name="Zhou L.G."/>
            <person name="Ni X.B."/>
            <person name="Tian J.H."/>
            <person name="Sheng Y."/>
            <person name="Liu T."/>
            <person name="Pan Y.S."/>
            <person name="Xia L.Y."/>
            <person name="Li J."/>
            <person name="Zhao F."/>
            <person name="Cao W.C."/>
        </authorList>
    </citation>
    <scope>NUCLEOTIDE SEQUENCE [LARGE SCALE GENOMIC DNA]</scope>
    <source>
        <strain evidence="2">HaeL-2018</strain>
    </source>
</reference>
<dbReference type="VEuPathDB" id="VectorBase:HLOH_046841"/>